<protein>
    <submittedName>
        <fullName evidence="2">DUF1275 domain-containing protein</fullName>
    </submittedName>
</protein>
<comment type="caution">
    <text evidence="2">The sequence shown here is derived from an EMBL/GenBank/DDBJ whole genome shotgun (WGS) entry which is preliminary data.</text>
</comment>
<dbReference type="EMBL" id="WKLC01002830">
    <property type="protein sequence ID" value="MSE19490.1"/>
    <property type="molecule type" value="Genomic_DNA"/>
</dbReference>
<organism evidence="2 3">
    <name type="scientific">Enterobacter agglomerans</name>
    <name type="common">Erwinia herbicola</name>
    <name type="synonym">Pantoea agglomerans</name>
    <dbReference type="NCBI Taxonomy" id="549"/>
    <lineage>
        <taxon>Bacteria</taxon>
        <taxon>Pseudomonadati</taxon>
        <taxon>Pseudomonadota</taxon>
        <taxon>Gammaproteobacteria</taxon>
        <taxon>Enterobacterales</taxon>
        <taxon>Erwiniaceae</taxon>
        <taxon>Pantoea</taxon>
        <taxon>Pantoea agglomerans group</taxon>
    </lineage>
</organism>
<feature type="transmembrane region" description="Helical" evidence="1">
    <location>
        <begin position="50"/>
        <end position="73"/>
    </location>
</feature>
<keyword evidence="1" id="KW-0472">Membrane</keyword>
<keyword evidence="1" id="KW-0812">Transmembrane</keyword>
<proteinExistence type="predicted"/>
<evidence type="ECO:0000256" key="1">
    <source>
        <dbReference type="SAM" id="Phobius"/>
    </source>
</evidence>
<accession>A0A7X2MUD5</accession>
<keyword evidence="1" id="KW-1133">Transmembrane helix</keyword>
<dbReference type="Proteomes" id="UP000461948">
    <property type="component" value="Unassembled WGS sequence"/>
</dbReference>
<evidence type="ECO:0000313" key="2">
    <source>
        <dbReference type="EMBL" id="MSE19490.1"/>
    </source>
</evidence>
<feature type="non-terminal residue" evidence="2">
    <location>
        <position position="1"/>
    </location>
</feature>
<feature type="non-terminal residue" evidence="2">
    <location>
        <position position="89"/>
    </location>
</feature>
<feature type="transmembrane region" description="Helical" evidence="1">
    <location>
        <begin position="20"/>
        <end position="43"/>
    </location>
</feature>
<reference evidence="2 3" key="1">
    <citation type="submission" date="2019-11" db="EMBL/GenBank/DDBJ databases">
        <title>Draft Genome Sequence of Plant Growth-Promoting Rhizosphere-Associated Bacteria.</title>
        <authorList>
            <person name="Vasilyev I.Y."/>
            <person name="Radchenko V."/>
            <person name="Ilnitskaya E.V."/>
        </authorList>
    </citation>
    <scope>NUCLEOTIDE SEQUENCE [LARGE SCALE GENOMIC DNA]</scope>
    <source>
        <strain evidence="2 3">VRA_MhP_f</strain>
    </source>
</reference>
<gene>
    <name evidence="2" type="ORF">GKC49_31630</name>
</gene>
<sequence length="89" mass="9676">GNTSQISQEVTTSDLHTMLFLMALIIAFVLGCTVARLAVVVGIKHKLRTIFCLIILAEGAALTAASIFEIVFYRPSFNGEVLLMLGFLM</sequence>
<evidence type="ECO:0000313" key="3">
    <source>
        <dbReference type="Proteomes" id="UP000461948"/>
    </source>
</evidence>
<dbReference type="AlphaFoldDB" id="A0A7X2MUD5"/>
<name>A0A7X2MUD5_ENTAG</name>